<dbReference type="Gene3D" id="1.10.400.20">
    <property type="entry name" value="putative tagatose 6-phosphate kinase domain like"/>
    <property type="match status" value="1"/>
</dbReference>
<dbReference type="Gene3D" id="3.20.20.70">
    <property type="entry name" value="Aldolase class I"/>
    <property type="match status" value="1"/>
</dbReference>
<accession>A0A2W7NA77</accession>
<dbReference type="InterPro" id="IPR050303">
    <property type="entry name" value="GatZ_KbaZ_carbometab"/>
</dbReference>
<dbReference type="GO" id="GO:0005975">
    <property type="term" value="P:carbohydrate metabolic process"/>
    <property type="evidence" value="ECO:0007669"/>
    <property type="project" value="InterPro"/>
</dbReference>
<dbReference type="InterPro" id="IPR012062">
    <property type="entry name" value="GatZ/KbaZ-like"/>
</dbReference>
<dbReference type="Pfam" id="PF08013">
    <property type="entry name" value="GatZ_KbaZ-like"/>
    <property type="match status" value="1"/>
</dbReference>
<name>A0A2W7NA77_9RHOB</name>
<organism evidence="2 3">
    <name type="scientific">Palleronia aestuarii</name>
    <dbReference type="NCBI Taxonomy" id="568105"/>
    <lineage>
        <taxon>Bacteria</taxon>
        <taxon>Pseudomonadati</taxon>
        <taxon>Pseudomonadota</taxon>
        <taxon>Alphaproteobacteria</taxon>
        <taxon>Rhodobacterales</taxon>
        <taxon>Roseobacteraceae</taxon>
        <taxon>Palleronia</taxon>
    </lineage>
</organism>
<evidence type="ECO:0000256" key="1">
    <source>
        <dbReference type="ARBA" id="ARBA00005007"/>
    </source>
</evidence>
<dbReference type="OrthoDB" id="1672942at2"/>
<dbReference type="InterPro" id="IPR013785">
    <property type="entry name" value="Aldolase_TIM"/>
</dbReference>
<evidence type="ECO:0000313" key="3">
    <source>
        <dbReference type="Proteomes" id="UP000248916"/>
    </source>
</evidence>
<proteinExistence type="predicted"/>
<dbReference type="Proteomes" id="UP000248916">
    <property type="component" value="Unassembled WGS sequence"/>
</dbReference>
<keyword evidence="3" id="KW-1185">Reference proteome</keyword>
<comment type="caution">
    <text evidence="2">The sequence shown here is derived from an EMBL/GenBank/DDBJ whole genome shotgun (WGS) entry which is preliminary data.</text>
</comment>
<gene>
    <name evidence="2" type="ORF">LX81_03098</name>
</gene>
<dbReference type="PIRSF" id="PIRSF009264">
    <property type="entry name" value="TagBP_ald_AgaZ"/>
    <property type="match status" value="1"/>
</dbReference>
<evidence type="ECO:0000313" key="2">
    <source>
        <dbReference type="EMBL" id="PZX13764.1"/>
    </source>
</evidence>
<dbReference type="PANTHER" id="PTHR32502">
    <property type="entry name" value="N-ACETYLGALACTOSAMINE PERMEASE II COMPONENT-RELATED"/>
    <property type="match status" value="1"/>
</dbReference>
<dbReference type="GO" id="GO:0005886">
    <property type="term" value="C:plasma membrane"/>
    <property type="evidence" value="ECO:0007669"/>
    <property type="project" value="TreeGrafter"/>
</dbReference>
<protein>
    <submittedName>
        <fullName evidence="2">Tagatose-bisphosphate aldolase noncatalytic subunit</fullName>
    </submittedName>
</protein>
<dbReference type="SUPFAM" id="SSF51569">
    <property type="entry name" value="Aldolase"/>
    <property type="match status" value="1"/>
</dbReference>
<dbReference type="GO" id="GO:0009401">
    <property type="term" value="P:phosphoenolpyruvate-dependent sugar phosphotransferase system"/>
    <property type="evidence" value="ECO:0007669"/>
    <property type="project" value="TreeGrafter"/>
</dbReference>
<dbReference type="PANTHER" id="PTHR32502:SF2">
    <property type="entry name" value="D-TAGATOSE-1,6-BISPHOSPHATE ALDOLASE SUBUNIT KBAZ"/>
    <property type="match status" value="1"/>
</dbReference>
<reference evidence="2 3" key="1">
    <citation type="submission" date="2018-06" db="EMBL/GenBank/DDBJ databases">
        <title>Genomic Encyclopedia of Archaeal and Bacterial Type Strains, Phase II (KMG-II): from individual species to whole genera.</title>
        <authorList>
            <person name="Goeker M."/>
        </authorList>
    </citation>
    <scope>NUCLEOTIDE SEQUENCE [LARGE SCALE GENOMIC DNA]</scope>
    <source>
        <strain evidence="2 3">DSM 22009</strain>
    </source>
</reference>
<dbReference type="RefSeq" id="WP_111538182.1">
    <property type="nucleotide sequence ID" value="NZ_QKZL01000016.1"/>
</dbReference>
<sequence>MKLSLADLAGTRATPTPRGLVSVCSAHPLVLRATLRHARDTETTALIEATCNQVNHHGGYTGMTPADFAELTRRIAREEGCDEALILLGGDHLGPNPWRDRPAEEALAEAGRMVADYVAAGFSKLHLDASMGCAGEPEQTDDDLAAERAARLAATAEDAAKTAGLPPPHYVIGTEVPPPGGADHAVDAVTPTAPEAARRTIDVHRDVFAKAGLEEAFERVVAAVVQPGVEFGVSGVAIYDPEAAAGLSALLDDRPDLVFEAHSTDYQGEAPLAALVRTGFQILKVGPELTFVMREALYALDAIAADLLPERKGRALFAAMESAMQGDPRHWKRHYADSEAHWQRHYAFSDRIRYYWPGAQHALDDLFHAIEGRRIPLPLLMQHAPWALSAADTPLDPAAFVMDRIRVSLDAYHAAAKDIS</sequence>
<dbReference type="AlphaFoldDB" id="A0A2W7NA77"/>
<comment type="pathway">
    <text evidence="1">Carbohydrate metabolism.</text>
</comment>
<dbReference type="EMBL" id="QKZL01000016">
    <property type="protein sequence ID" value="PZX13764.1"/>
    <property type="molecule type" value="Genomic_DNA"/>
</dbReference>